<dbReference type="KEGG" id="aoe:Clos_1621"/>
<keyword evidence="1" id="KW-1133">Transmembrane helix</keyword>
<keyword evidence="3" id="KW-1185">Reference proteome</keyword>
<dbReference type="STRING" id="350688.Clos_1621"/>
<accession>A8MFK1</accession>
<organism evidence="2 3">
    <name type="scientific">Alkaliphilus oremlandii (strain OhILAs)</name>
    <name type="common">Clostridium oremlandii (strain OhILAs)</name>
    <dbReference type="NCBI Taxonomy" id="350688"/>
    <lineage>
        <taxon>Bacteria</taxon>
        <taxon>Bacillati</taxon>
        <taxon>Bacillota</taxon>
        <taxon>Clostridia</taxon>
        <taxon>Peptostreptococcales</taxon>
        <taxon>Natronincolaceae</taxon>
        <taxon>Alkaliphilus</taxon>
    </lineage>
</organism>
<keyword evidence="1" id="KW-0472">Membrane</keyword>
<dbReference type="InterPro" id="IPR014198">
    <property type="entry name" value="Spore_III_AB"/>
</dbReference>
<evidence type="ECO:0000313" key="3">
    <source>
        <dbReference type="Proteomes" id="UP000000269"/>
    </source>
</evidence>
<protein>
    <submittedName>
        <fullName evidence="2">Sporulation stage III protein AB</fullName>
    </submittedName>
</protein>
<keyword evidence="1" id="KW-0812">Transmembrane</keyword>
<dbReference type="Pfam" id="PF09548">
    <property type="entry name" value="Spore_III_AB"/>
    <property type="match status" value="1"/>
</dbReference>
<dbReference type="RefSeq" id="WP_012159476.1">
    <property type="nucleotide sequence ID" value="NC_009922.1"/>
</dbReference>
<dbReference type="PIRSF" id="PIRSF021435">
    <property type="entry name" value="SpoIIIAB"/>
    <property type="match status" value="1"/>
</dbReference>
<gene>
    <name evidence="2" type="ordered locus">Clos_1621</name>
</gene>
<reference evidence="3" key="1">
    <citation type="submission" date="2007-10" db="EMBL/GenBank/DDBJ databases">
        <title>Complete genome of Alkaliphilus oremlandii OhILAs.</title>
        <authorList>
            <person name="Copeland A."/>
            <person name="Lucas S."/>
            <person name="Lapidus A."/>
            <person name="Barry K."/>
            <person name="Detter J.C."/>
            <person name="Glavina del Rio T."/>
            <person name="Hammon N."/>
            <person name="Israni S."/>
            <person name="Dalin E."/>
            <person name="Tice H."/>
            <person name="Pitluck S."/>
            <person name="Chain P."/>
            <person name="Malfatti S."/>
            <person name="Shin M."/>
            <person name="Vergez L."/>
            <person name="Schmutz J."/>
            <person name="Larimer F."/>
            <person name="Land M."/>
            <person name="Hauser L."/>
            <person name="Kyrpides N."/>
            <person name="Mikhailova N."/>
            <person name="Stolz J.F."/>
            <person name="Dawson A."/>
            <person name="Fisher E."/>
            <person name="Crable B."/>
            <person name="Perera E."/>
            <person name="Lisak J."/>
            <person name="Ranganathan M."/>
            <person name="Basu P."/>
            <person name="Richardson P."/>
        </authorList>
    </citation>
    <scope>NUCLEOTIDE SEQUENCE [LARGE SCALE GENOMIC DNA]</scope>
    <source>
        <strain evidence="3">OhILAs</strain>
    </source>
</reference>
<dbReference type="EMBL" id="CP000853">
    <property type="protein sequence ID" value="ABW19164.1"/>
    <property type="molecule type" value="Genomic_DNA"/>
</dbReference>
<dbReference type="HOGENOM" id="CLU_120887_1_2_9"/>
<evidence type="ECO:0000313" key="2">
    <source>
        <dbReference type="EMBL" id="ABW19164.1"/>
    </source>
</evidence>
<dbReference type="eggNOG" id="ENOG5032S0Q">
    <property type="taxonomic scope" value="Bacteria"/>
</dbReference>
<feature type="transmembrane region" description="Helical" evidence="1">
    <location>
        <begin position="5"/>
        <end position="27"/>
    </location>
</feature>
<dbReference type="NCBIfam" id="TIGR02833">
    <property type="entry name" value="spore_III_AB"/>
    <property type="match status" value="1"/>
</dbReference>
<evidence type="ECO:0000256" key="1">
    <source>
        <dbReference type="SAM" id="Phobius"/>
    </source>
</evidence>
<proteinExistence type="predicted"/>
<dbReference type="OrthoDB" id="1957909at2"/>
<sequence>MELKIICSIVIIACSSLVGIIFSNTYIERTGLLSHLISTLQIIETEILYGATPIPVLLEKMGSRSKKEIGCIFLSASNLLKENKGQPFEEIWSIAVNKEIKNTSFSKNDIEILLSLGKNLGLSNSEDQIKHIRLIQEEVKRQHENSIIEEKKNVKLFKNLGFLLGLSIVIVLF</sequence>
<dbReference type="AlphaFoldDB" id="A8MFK1"/>
<name>A8MFK1_ALKOO</name>
<dbReference type="Proteomes" id="UP000000269">
    <property type="component" value="Chromosome"/>
</dbReference>